<reference evidence="3 4" key="1">
    <citation type="submission" date="2019-08" db="EMBL/GenBank/DDBJ databases">
        <title>A chromosome-level genome assembly, high-density linkage maps, and genome scans reveal the genomic architecture of hybrid incompatibilities underlying speciation via character displacement in darters (Percidae: Etheostominae).</title>
        <authorList>
            <person name="Moran R.L."/>
            <person name="Catchen J.M."/>
            <person name="Fuller R.C."/>
        </authorList>
    </citation>
    <scope>NUCLEOTIDE SEQUENCE [LARGE SCALE GENOMIC DNA]</scope>
    <source>
        <strain evidence="3">EspeVRDwgs_2016</strain>
        <tissue evidence="3">Muscle</tissue>
    </source>
</reference>
<feature type="compositionally biased region" description="Basic and acidic residues" evidence="1">
    <location>
        <begin position="1"/>
        <end position="13"/>
    </location>
</feature>
<feature type="region of interest" description="Disordered" evidence="1">
    <location>
        <begin position="1"/>
        <end position="29"/>
    </location>
</feature>
<evidence type="ECO:0000256" key="2">
    <source>
        <dbReference type="SAM" id="Phobius"/>
    </source>
</evidence>
<keyword evidence="2" id="KW-1133">Transmembrane helix</keyword>
<accession>A0A5J5DHB3</accession>
<protein>
    <submittedName>
        <fullName evidence="3">Uncharacterized protein</fullName>
    </submittedName>
</protein>
<comment type="caution">
    <text evidence="3">The sequence shown here is derived from an EMBL/GenBank/DDBJ whole genome shotgun (WGS) entry which is preliminary data.</text>
</comment>
<keyword evidence="2" id="KW-0472">Membrane</keyword>
<evidence type="ECO:0000313" key="4">
    <source>
        <dbReference type="Proteomes" id="UP000327493"/>
    </source>
</evidence>
<keyword evidence="2" id="KW-0812">Transmembrane</keyword>
<evidence type="ECO:0000313" key="3">
    <source>
        <dbReference type="EMBL" id="KAA8592600.1"/>
    </source>
</evidence>
<sequence>MSTPVESDKRDRGGVGLHNEFSSMEAGCGRDEQDYSNALMQRARQIDSYPVISFPANLTLTECSRFSLQPIQRHLCMPLLPAGLMIVMLYFLTHLLLYTEQRFLTHSI</sequence>
<feature type="transmembrane region" description="Helical" evidence="2">
    <location>
        <begin position="75"/>
        <end position="97"/>
    </location>
</feature>
<gene>
    <name evidence="3" type="ORF">FQN60_018055</name>
</gene>
<evidence type="ECO:0000256" key="1">
    <source>
        <dbReference type="SAM" id="MobiDB-lite"/>
    </source>
</evidence>
<dbReference type="Proteomes" id="UP000327493">
    <property type="component" value="Chromosome 5"/>
</dbReference>
<name>A0A5J5DHB3_9PERO</name>
<feature type="non-terminal residue" evidence="3">
    <location>
        <position position="108"/>
    </location>
</feature>
<proteinExistence type="predicted"/>
<keyword evidence="4" id="KW-1185">Reference proteome</keyword>
<organism evidence="3 4">
    <name type="scientific">Etheostoma spectabile</name>
    <name type="common">orangethroat darter</name>
    <dbReference type="NCBI Taxonomy" id="54343"/>
    <lineage>
        <taxon>Eukaryota</taxon>
        <taxon>Metazoa</taxon>
        <taxon>Chordata</taxon>
        <taxon>Craniata</taxon>
        <taxon>Vertebrata</taxon>
        <taxon>Euteleostomi</taxon>
        <taxon>Actinopterygii</taxon>
        <taxon>Neopterygii</taxon>
        <taxon>Teleostei</taxon>
        <taxon>Neoteleostei</taxon>
        <taxon>Acanthomorphata</taxon>
        <taxon>Eupercaria</taxon>
        <taxon>Perciformes</taxon>
        <taxon>Percoidei</taxon>
        <taxon>Percidae</taxon>
        <taxon>Etheostomatinae</taxon>
        <taxon>Etheostoma</taxon>
    </lineage>
</organism>
<dbReference type="AlphaFoldDB" id="A0A5J5DHB3"/>
<dbReference type="EMBL" id="VOFY01000005">
    <property type="protein sequence ID" value="KAA8592600.1"/>
    <property type="molecule type" value="Genomic_DNA"/>
</dbReference>